<evidence type="ECO:0000256" key="2">
    <source>
        <dbReference type="ARBA" id="ARBA00022737"/>
    </source>
</evidence>
<name>A0ABR5DI41_9FLAO</name>
<dbReference type="Gene3D" id="2.60.40.10">
    <property type="entry name" value="Immunoglobulins"/>
    <property type="match status" value="5"/>
</dbReference>
<feature type="compositionally biased region" description="Polar residues" evidence="3">
    <location>
        <begin position="439"/>
        <end position="449"/>
    </location>
</feature>
<feature type="domain" description="HYR" evidence="5">
    <location>
        <begin position="1417"/>
        <end position="1504"/>
    </location>
</feature>
<organism evidence="6 7">
    <name type="scientific">Aequorivita vladivostokensis</name>
    <dbReference type="NCBI Taxonomy" id="171194"/>
    <lineage>
        <taxon>Bacteria</taxon>
        <taxon>Pseudomonadati</taxon>
        <taxon>Bacteroidota</taxon>
        <taxon>Flavobacteriia</taxon>
        <taxon>Flavobacteriales</taxon>
        <taxon>Flavobacteriaceae</taxon>
        <taxon>Aequorivita</taxon>
    </lineage>
</organism>
<feature type="domain" description="HYR" evidence="5">
    <location>
        <begin position="1093"/>
        <end position="1176"/>
    </location>
</feature>
<feature type="domain" description="HYR" evidence="5">
    <location>
        <begin position="687"/>
        <end position="768"/>
    </location>
</feature>
<dbReference type="Proteomes" id="UP000033497">
    <property type="component" value="Unassembled WGS sequence"/>
</dbReference>
<dbReference type="NCBIfam" id="TIGR04183">
    <property type="entry name" value="Por_Secre_tail"/>
    <property type="match status" value="1"/>
</dbReference>
<reference evidence="6 7" key="1">
    <citation type="submission" date="2014-10" db="EMBL/GenBank/DDBJ databases">
        <title>Genome sequencing of Vitellibacter vladivostokensis KMM 3516.</title>
        <authorList>
            <person name="Thevarajoo S."/>
            <person name="Selvaratnam C."/>
            <person name="Goh K.M."/>
            <person name="Chong C.S."/>
        </authorList>
    </citation>
    <scope>NUCLEOTIDE SEQUENCE [LARGE SCALE GENOMIC DNA]</scope>
    <source>
        <strain evidence="6 7">KMM 3516</strain>
    </source>
</reference>
<dbReference type="SMART" id="SM00089">
    <property type="entry name" value="PKD"/>
    <property type="match status" value="4"/>
</dbReference>
<evidence type="ECO:0000259" key="5">
    <source>
        <dbReference type="PROSITE" id="PS50825"/>
    </source>
</evidence>
<evidence type="ECO:0000313" key="7">
    <source>
        <dbReference type="Proteomes" id="UP000033497"/>
    </source>
</evidence>
<feature type="domain" description="HYR" evidence="5">
    <location>
        <begin position="930"/>
        <end position="1013"/>
    </location>
</feature>
<evidence type="ECO:0000256" key="4">
    <source>
        <dbReference type="SAM" id="SignalP"/>
    </source>
</evidence>
<dbReference type="InterPro" id="IPR026444">
    <property type="entry name" value="Secre_tail"/>
</dbReference>
<dbReference type="PANTHER" id="PTHR24273">
    <property type="entry name" value="FI04643P-RELATED"/>
    <property type="match status" value="1"/>
</dbReference>
<protein>
    <recommendedName>
        <fullName evidence="5">HYR domain-containing protein</fullName>
    </recommendedName>
</protein>
<feature type="chain" id="PRO_5046107205" description="HYR domain-containing protein" evidence="4">
    <location>
        <begin position="20"/>
        <end position="1594"/>
    </location>
</feature>
<dbReference type="InterPro" id="IPR003410">
    <property type="entry name" value="HYR_dom"/>
</dbReference>
<keyword evidence="7" id="KW-1185">Reference proteome</keyword>
<evidence type="ECO:0000256" key="3">
    <source>
        <dbReference type="SAM" id="MobiDB-lite"/>
    </source>
</evidence>
<keyword evidence="1 4" id="KW-0732">Signal</keyword>
<proteinExistence type="predicted"/>
<dbReference type="InterPro" id="IPR013783">
    <property type="entry name" value="Ig-like_fold"/>
</dbReference>
<feature type="signal peptide" evidence="4">
    <location>
        <begin position="1"/>
        <end position="19"/>
    </location>
</feature>
<dbReference type="PANTHER" id="PTHR24273:SF32">
    <property type="entry name" value="HYALIN"/>
    <property type="match status" value="1"/>
</dbReference>
<feature type="domain" description="HYR" evidence="5">
    <location>
        <begin position="226"/>
        <end position="312"/>
    </location>
</feature>
<gene>
    <name evidence="6" type="ORF">MB09_07065</name>
</gene>
<sequence>MKKITLLLIALLISTVGFSQTVLTAGDIAFVGSNSDGATNADDTVAFVLLKDIDAATTIIFTDMGWNDGTGFFAVNGDGEFTWTSGIARTAGEVVTIDMSPLFPAAYSAIGDQLFAIQGSTAAPIFIAGLQYNDSSGDDANWDGAAISNSTSALPNALVTGVTAVRLVPEQDNWQFSCVAAGGPVAGTPAQIRAIVNNRANWGSNNDTPYNPALESGCTFTVSGGGDTTPPEIFCAPTPPPITAGVDGMAAIPDLVSGTSATDNVSIPANITITQSPTAGTMVGVGVFSVVLTATDEAGNSASCTISVTVNEPPSTTLNPGDIAFVGFNLDGNDSFAFIILKDIIAGTNIKFTDCGVSNPNTITCVGGGDGSATWYASSAMSAGDIVTLPGSFMTGSILSSIGDQLFAYQGTAASPTFITGIHSNVDPGGTTDADWDGDNTSSTTSSLPDQLTNGVNAIRLYVAGTPDTEVDNWQFDCTSVPGGLPLTGTAAELSAIINDIQYWTSNDINEFVPTAKSGCSYNVLPPDTTPPVAVCTDVTIQLDGTGNVTLAASDVDGGSSDDSGSFTLSVSPNTFTCANVGANTVTLTVTDAAGNSSTCTATVTVEDIVAPVATCQAFTAQLDATGNVTIAASDIDNGSTDNCGIASLSVSPAAFTCANIGANTVTLTVTDVNGNSSTCTSTVTVEDNIAPTASCQDITILLDAAGNASITAADVDNGSTDNCAVASLSVSPSSFTCADVGPNTVTLTVTDTNGNSSTCTSTVTVQDSTAPTAVCQDTTIALDASGNATITAVDIDNGSMDVCGIASLSVSPTAFTCSDIGPNTVTLTVTDVNGNSSTCTSIVTITDPLSACNQPPVAVCQPVTVNADGSCQGNAVASDFDGGSSDPDGDPLTFTVSPVGPYPLGITNVTLTVSDGMLTDTCTTTITVVDTTPPVISCPANITQDNDLGICGAVVTYTAPVGTDNCSGATTVQTAGLPSGATFPVGTTTNTFVVTDGAGTTTTCSFDVIINDIEAPIANCAAPFSIQLDTNGEATIAVADIENGSTDNCGIATTMIDVTNFDCTDVGPNTVTLTVTDVNGNTSTCSTVVTVEDSIAPIIVCPADLTANTEAGNCFATVSYPMPIALDNCGVDTVVQTAGLPSGSQFPVGISTVEFTATDVNGNLSTCSFNITVIDNEAPVAVCQNITIQLDASGNASIVAADVDGGSTDQCGIASTTININSFDCSNVGNNDVILTVTDVNGNVSTCTAIVTVEDVSAPIVACQDITVELDPVTGTVTIAGTDIDNGSSDACGIVSYDLDIDTFNCSNIGANQVILTVTDVNGNTATCSATVTVEDNTSPMLVCQDFTIEIGANGTATLDPSDVIASNDDACGIFTVAVDITEFSCADIGNPITVQVFSQDNNGNLSTCTATVTAVDVMAPIVTCPADQTVDPGAGNLFYSVPDYFATGEATAMDNCTDPVTITSQDPAAGSLLPDGVYTITLTATDEYGNVGTCEFELTVESVLGNPNNNPELGSVALYPIPAKNVLNLSNPQSKELERLEIYDLRGRLVLAEDLRGMGASKTIDVHLLAAASYYVKIKGKDGNIVRRLLKE</sequence>
<accession>A0ABR5DI41</accession>
<feature type="domain" description="HYR" evidence="5">
    <location>
        <begin position="527"/>
        <end position="608"/>
    </location>
</feature>
<dbReference type="InterPro" id="IPR022409">
    <property type="entry name" value="PKD/Chitinase_dom"/>
</dbReference>
<dbReference type="PROSITE" id="PS50825">
    <property type="entry name" value="HYR"/>
    <property type="match status" value="6"/>
</dbReference>
<comment type="caution">
    <text evidence="6">The sequence shown here is derived from an EMBL/GenBank/DDBJ whole genome shotgun (WGS) entry which is preliminary data.</text>
</comment>
<feature type="region of interest" description="Disordered" evidence="3">
    <location>
        <begin position="429"/>
        <end position="449"/>
    </location>
</feature>
<dbReference type="Pfam" id="PF02494">
    <property type="entry name" value="HYR"/>
    <property type="match status" value="5"/>
</dbReference>
<evidence type="ECO:0000313" key="6">
    <source>
        <dbReference type="EMBL" id="KJJ38453.1"/>
    </source>
</evidence>
<dbReference type="Pfam" id="PF18962">
    <property type="entry name" value="Por_Secre_tail"/>
    <property type="match status" value="1"/>
</dbReference>
<keyword evidence="2" id="KW-0677">Repeat</keyword>
<dbReference type="EMBL" id="JSVU01000004">
    <property type="protein sequence ID" value="KJJ38453.1"/>
    <property type="molecule type" value="Genomic_DNA"/>
</dbReference>
<dbReference type="RefSeq" id="WP_045080205.1">
    <property type="nucleotide sequence ID" value="NZ_JSVU01000004.1"/>
</dbReference>
<evidence type="ECO:0000256" key="1">
    <source>
        <dbReference type="ARBA" id="ARBA00022729"/>
    </source>
</evidence>